<dbReference type="Pfam" id="PF13715">
    <property type="entry name" value="CarbopepD_reg_2"/>
    <property type="match status" value="1"/>
</dbReference>
<name>A0A1I4ZNN9_9FLAO</name>
<evidence type="ECO:0000256" key="1">
    <source>
        <dbReference type="ARBA" id="ARBA00004442"/>
    </source>
</evidence>
<keyword evidence="3" id="KW-0998">Cell outer membrane</keyword>
<evidence type="ECO:0000313" key="4">
    <source>
        <dbReference type="EMBL" id="SFN51881.1"/>
    </source>
</evidence>
<evidence type="ECO:0000256" key="3">
    <source>
        <dbReference type="ARBA" id="ARBA00023237"/>
    </source>
</evidence>
<proteinExistence type="predicted"/>
<dbReference type="Gene3D" id="2.40.170.20">
    <property type="entry name" value="TonB-dependent receptor, beta-barrel domain"/>
    <property type="match status" value="1"/>
</dbReference>
<dbReference type="AlphaFoldDB" id="A0A1I4ZNN9"/>
<dbReference type="Gene3D" id="2.60.40.1120">
    <property type="entry name" value="Carboxypeptidase-like, regulatory domain"/>
    <property type="match status" value="1"/>
</dbReference>
<evidence type="ECO:0000313" key="5">
    <source>
        <dbReference type="Proteomes" id="UP000199153"/>
    </source>
</evidence>
<dbReference type="SUPFAM" id="SSF56935">
    <property type="entry name" value="Porins"/>
    <property type="match status" value="1"/>
</dbReference>
<organism evidence="4 5">
    <name type="scientific">Salegentibacter flavus</name>
    <dbReference type="NCBI Taxonomy" id="287099"/>
    <lineage>
        <taxon>Bacteria</taxon>
        <taxon>Pseudomonadati</taxon>
        <taxon>Bacteroidota</taxon>
        <taxon>Flavobacteriia</taxon>
        <taxon>Flavobacteriales</taxon>
        <taxon>Flavobacteriaceae</taxon>
        <taxon>Salegentibacter</taxon>
    </lineage>
</organism>
<protein>
    <submittedName>
        <fullName evidence="4">CarboxypepD_reg-like domain-containing protein</fullName>
    </submittedName>
</protein>
<sequence>MLMLSAGAQETTIKGKVVDAVTYDNISGVQVSIENTSYQIITNATGDFEFSGEDLPFGNQVLHFSKNSYVELRLPVIIEEGIEKNLDLVLLQTDLNDEQLQISTISLSDDELNDDEANVDNIAGLLQASRDVFLNAAAFDFSQTFFRPRGYDSEHGKVLINGIEMNKIFTGRPQWSNWGGLNDVQRNQVFSMGLSPSEVSFGGLAGTTNIIMRASQYSRGGRISYAFANRSYNGRIMGSYSSGELSKGWAYSVSASRRFAEEEYNDGTLYDANAFYVSVEKKFNETHSLNFTGLYTPNIRGKSSPNTQEVIDFKGRRYNAYWGYQDGEIRNSRVREIKEPVLMLNHFWTISEKMEINNNLLFQFGKIGNSRIYYGGTRLVMLGDQESFVGGGANPDPTYYQKLPGYFLRFTDNPNFEAAFRARDDFVKNGQLDWAKLYEANQSAGYTIYALSEDRNDDKLISANSIISSELNANISLNSKLSFTSLNSHNFASVKDLLGGNGYLDVDFFAEGDAETSLGDRAQSDLQDPNRIVGVDEPYKYNFELKANTAEAFAQLQFNYSKTDFYAGVNLSQTTYQRNGLFQNGNYPENSLGESEKLQFTGFGVKAGGTYRLTGRHLFTINAAHLAKPPNLRNSFSNSRQNNETVLGLDTEKIYSADLSYRYRVPKLKARLTGYFTQINDATEISTAFVQEILTGIGKRHLGAEFGVESQVTTTIKLKAAAAVGQYTYSNNP</sequence>
<dbReference type="STRING" id="287099.SAMN05660413_01406"/>
<comment type="subcellular location">
    <subcellularLocation>
        <location evidence="1">Cell outer membrane</location>
    </subcellularLocation>
</comment>
<dbReference type="GO" id="GO:0009279">
    <property type="term" value="C:cell outer membrane"/>
    <property type="evidence" value="ECO:0007669"/>
    <property type="project" value="UniProtKB-SubCell"/>
</dbReference>
<dbReference type="Proteomes" id="UP000199153">
    <property type="component" value="Unassembled WGS sequence"/>
</dbReference>
<accession>A0A1I4ZNN9</accession>
<gene>
    <name evidence="4" type="ORF">SAMN05660413_01406</name>
</gene>
<dbReference type="RefSeq" id="WP_317040960.1">
    <property type="nucleotide sequence ID" value="NZ_FOVL01000007.1"/>
</dbReference>
<reference evidence="4 5" key="1">
    <citation type="submission" date="2016-10" db="EMBL/GenBank/DDBJ databases">
        <authorList>
            <person name="de Groot N.N."/>
        </authorList>
    </citation>
    <scope>NUCLEOTIDE SEQUENCE [LARGE SCALE GENOMIC DNA]</scope>
    <source>
        <strain evidence="4 5">DSM 17794</strain>
    </source>
</reference>
<dbReference type="InterPro" id="IPR036942">
    <property type="entry name" value="Beta-barrel_TonB_sf"/>
</dbReference>
<keyword evidence="5" id="KW-1185">Reference proteome</keyword>
<keyword evidence="2" id="KW-0472">Membrane</keyword>
<dbReference type="InterPro" id="IPR008969">
    <property type="entry name" value="CarboxyPept-like_regulatory"/>
</dbReference>
<dbReference type="EMBL" id="FOVL01000007">
    <property type="protein sequence ID" value="SFN51881.1"/>
    <property type="molecule type" value="Genomic_DNA"/>
</dbReference>
<dbReference type="SUPFAM" id="SSF49464">
    <property type="entry name" value="Carboxypeptidase regulatory domain-like"/>
    <property type="match status" value="1"/>
</dbReference>
<evidence type="ECO:0000256" key="2">
    <source>
        <dbReference type="ARBA" id="ARBA00023136"/>
    </source>
</evidence>